<protein>
    <recommendedName>
        <fullName evidence="4">Sel1 repeat family protein</fullName>
    </recommendedName>
</protein>
<accession>A0A7W8EIZ7</accession>
<dbReference type="EMBL" id="JACHIN010000008">
    <property type="protein sequence ID" value="MBB5080187.1"/>
    <property type="molecule type" value="Genomic_DNA"/>
</dbReference>
<gene>
    <name evidence="2" type="ORF">HNR40_005674</name>
</gene>
<feature type="compositionally biased region" description="Pro residues" evidence="1">
    <location>
        <begin position="114"/>
        <end position="133"/>
    </location>
</feature>
<reference evidence="2 3" key="1">
    <citation type="submission" date="2020-08" db="EMBL/GenBank/DDBJ databases">
        <title>Genomic Encyclopedia of Type Strains, Phase IV (KMG-IV): sequencing the most valuable type-strain genomes for metagenomic binning, comparative biology and taxonomic classification.</title>
        <authorList>
            <person name="Goeker M."/>
        </authorList>
    </citation>
    <scope>NUCLEOTIDE SEQUENCE [LARGE SCALE GENOMIC DNA]</scope>
    <source>
        <strain evidence="2 3">DSM 45385</strain>
    </source>
</reference>
<dbReference type="SUPFAM" id="SSF81901">
    <property type="entry name" value="HCP-like"/>
    <property type="match status" value="1"/>
</dbReference>
<dbReference type="Proteomes" id="UP000568380">
    <property type="component" value="Unassembled WGS sequence"/>
</dbReference>
<name>A0A7W8EIZ7_9ACTN</name>
<feature type="compositionally biased region" description="Low complexity" evidence="1">
    <location>
        <begin position="134"/>
        <end position="158"/>
    </location>
</feature>
<dbReference type="Gene3D" id="1.25.40.10">
    <property type="entry name" value="Tetratricopeptide repeat domain"/>
    <property type="match status" value="1"/>
</dbReference>
<comment type="caution">
    <text evidence="2">The sequence shown here is derived from an EMBL/GenBank/DDBJ whole genome shotgun (WGS) entry which is preliminary data.</text>
</comment>
<organism evidence="2 3">
    <name type="scientific">Nonomuraea endophytica</name>
    <dbReference type="NCBI Taxonomy" id="714136"/>
    <lineage>
        <taxon>Bacteria</taxon>
        <taxon>Bacillati</taxon>
        <taxon>Actinomycetota</taxon>
        <taxon>Actinomycetes</taxon>
        <taxon>Streptosporangiales</taxon>
        <taxon>Streptosporangiaceae</taxon>
        <taxon>Nonomuraea</taxon>
    </lineage>
</organism>
<proteinExistence type="predicted"/>
<dbReference type="InterPro" id="IPR011990">
    <property type="entry name" value="TPR-like_helical_dom_sf"/>
</dbReference>
<evidence type="ECO:0000313" key="3">
    <source>
        <dbReference type="Proteomes" id="UP000568380"/>
    </source>
</evidence>
<keyword evidence="3" id="KW-1185">Reference proteome</keyword>
<sequence length="344" mass="38204">MTDDHPAAARTAFIDQLNDLRERTGNPTLKELRQLSLRTDSRDNQYRELATSTTHDILTHKRKRLPDWRWVALFIETCHLAAEVKGLRHEPLGGLQDWNARWIEARTSRRTPASPNPASPTLAPPNLVPPSPASPNSASPIPAPSTSAPSMPSSMLPPHTALPTVALPVATPRVRDLRPAWSQDQDRLVETYGRTGVRLLERLDTSDTHACLLLAVIAMLRGYPEESRNWLRKLANAGDMAALRLFNDPAPETAAAELAYRYGREHLEAHPGRDSLAMFLYRLAAEHDHVDAAFQLAVYHQRREEYGPAAVWFEHAAKRGHPDAVVRSGDLAAQVMAEQAIAPS</sequence>
<feature type="region of interest" description="Disordered" evidence="1">
    <location>
        <begin position="108"/>
        <end position="159"/>
    </location>
</feature>
<dbReference type="RefSeq" id="WP_184966483.1">
    <property type="nucleotide sequence ID" value="NZ_JACHIN010000008.1"/>
</dbReference>
<dbReference type="AlphaFoldDB" id="A0A7W8EIZ7"/>
<evidence type="ECO:0008006" key="4">
    <source>
        <dbReference type="Google" id="ProtNLM"/>
    </source>
</evidence>
<evidence type="ECO:0000256" key="1">
    <source>
        <dbReference type="SAM" id="MobiDB-lite"/>
    </source>
</evidence>
<evidence type="ECO:0000313" key="2">
    <source>
        <dbReference type="EMBL" id="MBB5080187.1"/>
    </source>
</evidence>